<dbReference type="AlphaFoldDB" id="A0A1G2E1R0"/>
<dbReference type="InterPro" id="IPR006142">
    <property type="entry name" value="INTEIN"/>
</dbReference>
<evidence type="ECO:0000313" key="2">
    <source>
        <dbReference type="EMBL" id="OGZ19804.1"/>
    </source>
</evidence>
<organism evidence="2 3">
    <name type="scientific">Candidatus Nealsonbacteria bacterium RIFCSPHIGHO2_01_FULL_43_31</name>
    <dbReference type="NCBI Taxonomy" id="1801665"/>
    <lineage>
        <taxon>Bacteria</taxon>
        <taxon>Candidatus Nealsoniibacteriota</taxon>
    </lineage>
</organism>
<sequence>MEKKQKSWNRGFTKETHPSILKMSETFKRKKLDNFREWRDKMKRLGKIRSSYPEFKKSGDLAEFIGVILGDGHIESFLRTEGLTIACNSRNKGFIRRYKNLMQGFFEKNPYEAKTGPNKGCTRIRIYQKNISKRLGIPLGSRKNINFKTPRWIIKNKEYLKRYLRGLYEAEGSFCVHKPTCTYKFLFKNSNDSLLKNVYDGVITLGFHPHKSKYQIQVSRKQEVYKIKELIQFRKY</sequence>
<accession>A0A1G2E1R0</accession>
<feature type="domain" description="DOD-type homing endonuclease" evidence="1">
    <location>
        <begin position="64"/>
        <end position="207"/>
    </location>
</feature>
<name>A0A1G2E1R0_9BACT</name>
<dbReference type="Gene3D" id="3.10.28.10">
    <property type="entry name" value="Homing endonucleases"/>
    <property type="match status" value="1"/>
</dbReference>
<dbReference type="GO" id="GO:0016539">
    <property type="term" value="P:intein-mediated protein splicing"/>
    <property type="evidence" value="ECO:0007669"/>
    <property type="project" value="InterPro"/>
</dbReference>
<evidence type="ECO:0000313" key="3">
    <source>
        <dbReference type="Proteomes" id="UP000178721"/>
    </source>
</evidence>
<dbReference type="InterPro" id="IPR027434">
    <property type="entry name" value="Homing_endonucl"/>
</dbReference>
<dbReference type="PRINTS" id="PR00379">
    <property type="entry name" value="INTEIN"/>
</dbReference>
<evidence type="ECO:0000259" key="1">
    <source>
        <dbReference type="PROSITE" id="PS50819"/>
    </source>
</evidence>
<dbReference type="GO" id="GO:0004519">
    <property type="term" value="F:endonuclease activity"/>
    <property type="evidence" value="ECO:0007669"/>
    <property type="project" value="InterPro"/>
</dbReference>
<reference evidence="2 3" key="1">
    <citation type="journal article" date="2016" name="Nat. Commun.">
        <title>Thousands of microbial genomes shed light on interconnected biogeochemical processes in an aquifer system.</title>
        <authorList>
            <person name="Anantharaman K."/>
            <person name="Brown C.T."/>
            <person name="Hug L.A."/>
            <person name="Sharon I."/>
            <person name="Castelle C.J."/>
            <person name="Probst A.J."/>
            <person name="Thomas B.C."/>
            <person name="Singh A."/>
            <person name="Wilkins M.J."/>
            <person name="Karaoz U."/>
            <person name="Brodie E.L."/>
            <person name="Williams K.H."/>
            <person name="Hubbard S.S."/>
            <person name="Banfield J.F."/>
        </authorList>
    </citation>
    <scope>NUCLEOTIDE SEQUENCE [LARGE SCALE GENOMIC DNA]</scope>
</reference>
<proteinExistence type="predicted"/>
<dbReference type="InterPro" id="IPR004042">
    <property type="entry name" value="Intein_endonuc_central"/>
</dbReference>
<dbReference type="EMBL" id="MHMA01000035">
    <property type="protein sequence ID" value="OGZ19804.1"/>
    <property type="molecule type" value="Genomic_DNA"/>
</dbReference>
<dbReference type="PROSITE" id="PS50819">
    <property type="entry name" value="INTEIN_ENDONUCLEASE"/>
    <property type="match status" value="1"/>
</dbReference>
<dbReference type="SUPFAM" id="SSF55608">
    <property type="entry name" value="Homing endonucleases"/>
    <property type="match status" value="1"/>
</dbReference>
<dbReference type="Proteomes" id="UP000178721">
    <property type="component" value="Unassembled WGS sequence"/>
</dbReference>
<comment type="caution">
    <text evidence="2">The sequence shown here is derived from an EMBL/GenBank/DDBJ whole genome shotgun (WGS) entry which is preliminary data.</text>
</comment>
<protein>
    <recommendedName>
        <fullName evidence="1">DOD-type homing endonuclease domain-containing protein</fullName>
    </recommendedName>
</protein>
<gene>
    <name evidence="2" type="ORF">A2654_00500</name>
</gene>